<evidence type="ECO:0000256" key="7">
    <source>
        <dbReference type="ARBA" id="ARBA00023136"/>
    </source>
</evidence>
<dbReference type="NCBIfam" id="TIGR01272">
    <property type="entry name" value="gluP"/>
    <property type="match status" value="1"/>
</dbReference>
<evidence type="ECO:0000256" key="5">
    <source>
        <dbReference type="ARBA" id="ARBA00022692"/>
    </source>
</evidence>
<evidence type="ECO:0000313" key="10">
    <source>
        <dbReference type="Proteomes" id="UP000196587"/>
    </source>
</evidence>
<feature type="transmembrane region" description="Helical" evidence="8">
    <location>
        <begin position="249"/>
        <end position="275"/>
    </location>
</feature>
<protein>
    <submittedName>
        <fullName evidence="9">Glucose/galactose MFS transporter</fullName>
    </submittedName>
</protein>
<dbReference type="EMBL" id="NFKE01000011">
    <property type="protein sequence ID" value="OUP32674.1"/>
    <property type="molecule type" value="Genomic_DNA"/>
</dbReference>
<feature type="transmembrane region" description="Helical" evidence="8">
    <location>
        <begin position="200"/>
        <end position="220"/>
    </location>
</feature>
<comment type="function">
    <text evidence="1">Intake of glucose and galactose.</text>
</comment>
<dbReference type="CDD" id="cd17394">
    <property type="entry name" value="MFS_FucP_like"/>
    <property type="match status" value="1"/>
</dbReference>
<keyword evidence="4" id="KW-1003">Cell membrane</keyword>
<evidence type="ECO:0000256" key="8">
    <source>
        <dbReference type="SAM" id="Phobius"/>
    </source>
</evidence>
<reference evidence="10" key="1">
    <citation type="submission" date="2017-04" db="EMBL/GenBank/DDBJ databases">
        <title>Function of individual gut microbiota members based on whole genome sequencing of pure cultures obtained from chicken caecum.</title>
        <authorList>
            <person name="Medvecky M."/>
            <person name="Cejkova D."/>
            <person name="Polansky O."/>
            <person name="Karasova D."/>
            <person name="Kubasova T."/>
            <person name="Cizek A."/>
            <person name="Rychlik I."/>
        </authorList>
    </citation>
    <scope>NUCLEOTIDE SEQUENCE [LARGE SCALE GENOMIC DNA]</scope>
    <source>
        <strain evidence="10">An189</strain>
    </source>
</reference>
<feature type="transmembrane region" description="Helical" evidence="8">
    <location>
        <begin position="287"/>
        <end position="307"/>
    </location>
</feature>
<dbReference type="GO" id="GO:0055056">
    <property type="term" value="F:D-glucose transmembrane transporter activity"/>
    <property type="evidence" value="ECO:0007669"/>
    <property type="project" value="InterPro"/>
</dbReference>
<dbReference type="GO" id="GO:0005354">
    <property type="term" value="F:galactose transmembrane transporter activity"/>
    <property type="evidence" value="ECO:0007669"/>
    <property type="project" value="InterPro"/>
</dbReference>
<keyword evidence="6 8" id="KW-1133">Transmembrane helix</keyword>
<dbReference type="PANTHER" id="PTHR43702:SF12">
    <property type="entry name" value="N-ACETYL GLUCOSAMINE TRANSPORTER NAGP"/>
    <property type="match status" value="1"/>
</dbReference>
<dbReference type="GO" id="GO:0005886">
    <property type="term" value="C:plasma membrane"/>
    <property type="evidence" value="ECO:0007669"/>
    <property type="project" value="UniProtKB-SubCell"/>
</dbReference>
<dbReference type="InterPro" id="IPR005964">
    <property type="entry name" value="Glc/Gal_transptr_bac"/>
</dbReference>
<proteinExistence type="inferred from homology"/>
<evidence type="ECO:0000256" key="6">
    <source>
        <dbReference type="ARBA" id="ARBA00022989"/>
    </source>
</evidence>
<dbReference type="Proteomes" id="UP000196587">
    <property type="component" value="Unassembled WGS sequence"/>
</dbReference>
<dbReference type="InterPro" id="IPR050375">
    <property type="entry name" value="MFS_TsgA-like"/>
</dbReference>
<dbReference type="PANTHER" id="PTHR43702">
    <property type="entry name" value="L-FUCOSE-PROTON SYMPORTER"/>
    <property type="match status" value="1"/>
</dbReference>
<accession>A0A1Y4JJJ5</accession>
<keyword evidence="7 8" id="KW-0472">Membrane</keyword>
<evidence type="ECO:0000256" key="2">
    <source>
        <dbReference type="ARBA" id="ARBA00004429"/>
    </source>
</evidence>
<name>A0A1Y4JJJ5_9BACE</name>
<feature type="transmembrane region" description="Helical" evidence="8">
    <location>
        <begin position="408"/>
        <end position="430"/>
    </location>
</feature>
<sequence>MLKDNSKSPVVPHLLPMIMLGILFFIFGLVSWVNSILIPYFKVACELTHTQSYFVALAFYIAYLVMSIPAAKLIGHIGSKKGIITGLWLMAVGTLLFVPAAYTRAYPIFLTGLFTIGTGLSILQTVANPYVTILGPIESAARRISIMGLCNKVAGILAPLLFAAIILRNSDTILFETLKSGNLSVIDKEPLLNELIQRVITPYTVLSVFLFLFGCLVHFIRLPELGNEKEEKGSIPSENGHRSIGSFPYLVLGVFAIFFHVAAQVISIDTIISYAESMGFNLHEAKIFPSLTLTCALLGYFLGILLIPRFASQQQLFRLCTIGGLILSLCVLFIPGSIEIYGHDTSLSILCLSLMGVCNALIYAGIWPLAIHDLGKWTNLGSSFMVMALCGNAFMPVIYGLIADNYGLRIGYVVLIPCFLYLIFYAFYGYKLNHWSELWKLKKDK</sequence>
<dbReference type="RefSeq" id="WP_087413268.1">
    <property type="nucleotide sequence ID" value="NZ_CALIXP010000044.1"/>
</dbReference>
<evidence type="ECO:0000256" key="1">
    <source>
        <dbReference type="ARBA" id="ARBA00003321"/>
    </source>
</evidence>
<comment type="subcellular location">
    <subcellularLocation>
        <location evidence="2">Cell inner membrane</location>
        <topology evidence="2">Multi-pass membrane protein</topology>
    </subcellularLocation>
</comment>
<dbReference type="SUPFAM" id="SSF103473">
    <property type="entry name" value="MFS general substrate transporter"/>
    <property type="match status" value="1"/>
</dbReference>
<evidence type="ECO:0000313" key="9">
    <source>
        <dbReference type="EMBL" id="OUP32674.1"/>
    </source>
</evidence>
<organism evidence="9 10">
    <name type="scientific">Bacteroides clarus</name>
    <dbReference type="NCBI Taxonomy" id="626929"/>
    <lineage>
        <taxon>Bacteria</taxon>
        <taxon>Pseudomonadati</taxon>
        <taxon>Bacteroidota</taxon>
        <taxon>Bacteroidia</taxon>
        <taxon>Bacteroidales</taxon>
        <taxon>Bacteroidaceae</taxon>
        <taxon>Bacteroides</taxon>
    </lineage>
</organism>
<comment type="caution">
    <text evidence="9">The sequence shown here is derived from an EMBL/GenBank/DDBJ whole genome shotgun (WGS) entry which is preliminary data.</text>
</comment>
<dbReference type="Pfam" id="PF07690">
    <property type="entry name" value="MFS_1"/>
    <property type="match status" value="1"/>
</dbReference>
<keyword evidence="5 8" id="KW-0812">Transmembrane</keyword>
<feature type="transmembrane region" description="Helical" evidence="8">
    <location>
        <begin position="144"/>
        <end position="167"/>
    </location>
</feature>
<feature type="transmembrane region" description="Helical" evidence="8">
    <location>
        <begin position="12"/>
        <end position="33"/>
    </location>
</feature>
<feature type="transmembrane region" description="Helical" evidence="8">
    <location>
        <begin position="108"/>
        <end position="132"/>
    </location>
</feature>
<feature type="transmembrane region" description="Helical" evidence="8">
    <location>
        <begin position="383"/>
        <end position="402"/>
    </location>
</feature>
<feature type="transmembrane region" description="Helical" evidence="8">
    <location>
        <begin position="53"/>
        <end position="71"/>
    </location>
</feature>
<dbReference type="InterPro" id="IPR011701">
    <property type="entry name" value="MFS"/>
</dbReference>
<dbReference type="Gene3D" id="1.20.1250.20">
    <property type="entry name" value="MFS general substrate transporter like domains"/>
    <property type="match status" value="2"/>
</dbReference>
<comment type="similarity">
    <text evidence="3">Belongs to the major facilitator superfamily. FHS transporter (TC 2.A.1.7) family.</text>
</comment>
<dbReference type="GO" id="GO:1904659">
    <property type="term" value="P:D-glucose transmembrane transport"/>
    <property type="evidence" value="ECO:0007669"/>
    <property type="project" value="InterPro"/>
</dbReference>
<gene>
    <name evidence="9" type="ORF">B5F24_13885</name>
</gene>
<evidence type="ECO:0000256" key="4">
    <source>
        <dbReference type="ARBA" id="ARBA00022475"/>
    </source>
</evidence>
<dbReference type="AlphaFoldDB" id="A0A1Y4JJJ5"/>
<evidence type="ECO:0000256" key="3">
    <source>
        <dbReference type="ARBA" id="ARBA00009120"/>
    </source>
</evidence>
<feature type="transmembrane region" description="Helical" evidence="8">
    <location>
        <begin position="319"/>
        <end position="341"/>
    </location>
</feature>
<dbReference type="InterPro" id="IPR036259">
    <property type="entry name" value="MFS_trans_sf"/>
</dbReference>
<feature type="transmembrane region" description="Helical" evidence="8">
    <location>
        <begin position="83"/>
        <end position="102"/>
    </location>
</feature>
<feature type="transmembrane region" description="Helical" evidence="8">
    <location>
        <begin position="347"/>
        <end position="371"/>
    </location>
</feature>